<dbReference type="InterPro" id="IPR001684">
    <property type="entry name" value="Ribosomal_bL27"/>
</dbReference>
<dbReference type="InterPro" id="IPR018261">
    <property type="entry name" value="Ribosomal_bL27_CS"/>
</dbReference>
<dbReference type="PROSITE" id="PS00831">
    <property type="entry name" value="RIBOSOMAL_L27"/>
    <property type="match status" value="1"/>
</dbReference>
<reference evidence="5" key="2">
    <citation type="submission" date="2021-07" db="EMBL/GenBank/DDBJ databases">
        <authorList>
            <person name="Fletcher K."/>
        </authorList>
    </citation>
    <scope>NUCLEOTIDE SEQUENCE</scope>
    <source>
        <strain evidence="5">SF5</strain>
    </source>
</reference>
<dbReference type="GO" id="GO:0006412">
    <property type="term" value="P:translation"/>
    <property type="evidence" value="ECO:0007669"/>
    <property type="project" value="InterPro"/>
</dbReference>
<dbReference type="PRINTS" id="PR00063">
    <property type="entry name" value="RIBOSOMALL27"/>
</dbReference>
<evidence type="ECO:0000313" key="4">
    <source>
        <dbReference type="EMBL" id="TDH66972.1"/>
    </source>
</evidence>
<keyword evidence="6" id="KW-1185">Reference proteome</keyword>
<dbReference type="EMBL" id="SHOA02000006">
    <property type="protein sequence ID" value="TDH66972.1"/>
    <property type="molecule type" value="Genomic_DNA"/>
</dbReference>
<keyword evidence="2" id="KW-0689">Ribosomal protein</keyword>
<dbReference type="PANTHER" id="PTHR15893">
    <property type="entry name" value="RIBOSOMAL PROTEIN L27"/>
    <property type="match status" value="1"/>
</dbReference>
<evidence type="ECO:0000313" key="6">
    <source>
        <dbReference type="Proteomes" id="UP000294530"/>
    </source>
</evidence>
<gene>
    <name evidence="4" type="ORF">CCR75_004532</name>
    <name evidence="5" type="ORF">CCR75_004537</name>
</gene>
<dbReference type="GO" id="GO:0003735">
    <property type="term" value="F:structural constituent of ribosome"/>
    <property type="evidence" value="ECO:0007669"/>
    <property type="project" value="InterPro"/>
</dbReference>
<comment type="similarity">
    <text evidence="1">Belongs to the bacterial ribosomal protein bL27 family.</text>
</comment>
<accession>A0A976ICT9</accession>
<dbReference type="RefSeq" id="XP_067816471.1">
    <property type="nucleotide sequence ID" value="XM_067962618.1"/>
</dbReference>
<dbReference type="AlphaFoldDB" id="A0A976ICT9"/>
<name>A0A976ICT9_BRELC</name>
<dbReference type="Pfam" id="PF01016">
    <property type="entry name" value="Ribosomal_L27"/>
    <property type="match status" value="1"/>
</dbReference>
<dbReference type="Proteomes" id="UP000294530">
    <property type="component" value="Unassembled WGS sequence"/>
</dbReference>
<dbReference type="SUPFAM" id="SSF110324">
    <property type="entry name" value="Ribosomal L27 protein-like"/>
    <property type="match status" value="1"/>
</dbReference>
<organism evidence="5 6">
    <name type="scientific">Bremia lactucae</name>
    <name type="common">Lettuce downy mildew</name>
    <dbReference type="NCBI Taxonomy" id="4779"/>
    <lineage>
        <taxon>Eukaryota</taxon>
        <taxon>Sar</taxon>
        <taxon>Stramenopiles</taxon>
        <taxon>Oomycota</taxon>
        <taxon>Peronosporomycetes</taxon>
        <taxon>Peronosporales</taxon>
        <taxon>Peronosporaceae</taxon>
        <taxon>Bremia</taxon>
    </lineage>
</organism>
<dbReference type="FunFam" id="2.40.50.100:FF:000061">
    <property type="entry name" value="50S ribosomal protein L27"/>
    <property type="match status" value="1"/>
</dbReference>
<evidence type="ECO:0008006" key="7">
    <source>
        <dbReference type="Google" id="ProtNLM"/>
    </source>
</evidence>
<comment type="caution">
    <text evidence="5">The sequence shown here is derived from an EMBL/GenBank/DDBJ whole genome shotgun (WGS) entry which is preliminary data.</text>
</comment>
<dbReference type="GeneID" id="94348289"/>
<dbReference type="GO" id="GO:0005762">
    <property type="term" value="C:mitochondrial large ribosomal subunit"/>
    <property type="evidence" value="ECO:0007669"/>
    <property type="project" value="TreeGrafter"/>
</dbReference>
<dbReference type="Gene3D" id="2.40.50.100">
    <property type="match status" value="1"/>
</dbReference>
<dbReference type="NCBIfam" id="TIGR00062">
    <property type="entry name" value="L27"/>
    <property type="match status" value="1"/>
</dbReference>
<dbReference type="HAMAP" id="MF_00539">
    <property type="entry name" value="Ribosomal_bL27"/>
    <property type="match status" value="1"/>
</dbReference>
<reference evidence="5 6" key="1">
    <citation type="journal article" date="2021" name="Genome Biol.">
        <title>AFLAP: assembly-free linkage analysis pipeline using k-mers from genome sequencing data.</title>
        <authorList>
            <person name="Fletcher K."/>
            <person name="Zhang L."/>
            <person name="Gil J."/>
            <person name="Han R."/>
            <person name="Cavanaugh K."/>
            <person name="Michelmore R."/>
        </authorList>
    </citation>
    <scope>NUCLEOTIDE SEQUENCE [LARGE SCALE GENOMIC DNA]</scope>
    <source>
        <strain evidence="5 6">SF5</strain>
    </source>
</reference>
<dbReference type="KEGG" id="blac:94348289"/>
<evidence type="ECO:0000256" key="2">
    <source>
        <dbReference type="ARBA" id="ARBA00022980"/>
    </source>
</evidence>
<evidence type="ECO:0000256" key="1">
    <source>
        <dbReference type="ARBA" id="ARBA00010797"/>
    </source>
</evidence>
<protein>
    <recommendedName>
        <fullName evidence="7">50S ribosomal protein L27</fullName>
    </recommendedName>
</protein>
<keyword evidence="3" id="KW-0687">Ribonucleoprotein</keyword>
<evidence type="ECO:0000256" key="3">
    <source>
        <dbReference type="ARBA" id="ARBA00023274"/>
    </source>
</evidence>
<sequence>MAMRVFECPATARIGASIEGLYSLSRRWASKKAGGSTKNGRDSESKRLGVKKFGGQSVVAGNIIIRQRGTKYHVGTGVGLGKDHTIFAKRDGFVRFWYNVPKKRQEVSVKATREVQRVAKSSA</sequence>
<evidence type="ECO:0000313" key="5">
    <source>
        <dbReference type="EMBL" id="TDH66974.1"/>
    </source>
</evidence>
<dbReference type="PANTHER" id="PTHR15893:SF0">
    <property type="entry name" value="LARGE RIBOSOMAL SUBUNIT PROTEIN BL27M"/>
    <property type="match status" value="1"/>
</dbReference>
<dbReference type="EMBL" id="SHOA02000006">
    <property type="protein sequence ID" value="TDH66974.1"/>
    <property type="molecule type" value="Genomic_DNA"/>
</dbReference>
<dbReference type="OrthoDB" id="1867012at2759"/>
<proteinExistence type="inferred from homology"/>